<keyword evidence="1" id="KW-0472">Membrane</keyword>
<gene>
    <name evidence="2" type="primary">jg23801</name>
    <name evidence="2" type="ORF">PAEG_LOCUS495</name>
</gene>
<keyword evidence="1" id="KW-0812">Transmembrane</keyword>
<reference evidence="2" key="1">
    <citation type="submission" date="2022-03" db="EMBL/GenBank/DDBJ databases">
        <authorList>
            <person name="Lindestad O."/>
        </authorList>
    </citation>
    <scope>NUCLEOTIDE SEQUENCE</scope>
</reference>
<dbReference type="GO" id="GO:0006122">
    <property type="term" value="P:mitochondrial electron transport, ubiquinol to cytochrome c"/>
    <property type="evidence" value="ECO:0007669"/>
    <property type="project" value="InterPro"/>
</dbReference>
<accession>A0A8S4QFG2</accession>
<dbReference type="InterPro" id="IPR015089">
    <property type="entry name" value="UQCR"/>
</dbReference>
<dbReference type="Gene3D" id="1.20.5.220">
    <property type="match status" value="1"/>
</dbReference>
<comment type="caution">
    <text evidence="2">The sequence shown here is derived from an EMBL/GenBank/DDBJ whole genome shotgun (WGS) entry which is preliminary data.</text>
</comment>
<evidence type="ECO:0000256" key="1">
    <source>
        <dbReference type="SAM" id="Phobius"/>
    </source>
</evidence>
<dbReference type="GO" id="GO:0005743">
    <property type="term" value="C:mitochondrial inner membrane"/>
    <property type="evidence" value="ECO:0007669"/>
    <property type="project" value="TreeGrafter"/>
</dbReference>
<dbReference type="InterPro" id="IPR029027">
    <property type="entry name" value="Single_a-helix_sf"/>
</dbReference>
<dbReference type="AlphaFoldDB" id="A0A8S4QFG2"/>
<sequence length="54" mass="5791">IGRKQAAVAASFVSSAAGYGGCAFLALLYVTDWKVFVTKIPYYGSQFKDLPPSE</sequence>
<dbReference type="Pfam" id="PF08997">
    <property type="entry name" value="UCR_6-4kD"/>
    <property type="match status" value="1"/>
</dbReference>
<organism evidence="2 3">
    <name type="scientific">Pararge aegeria aegeria</name>
    <dbReference type="NCBI Taxonomy" id="348720"/>
    <lineage>
        <taxon>Eukaryota</taxon>
        <taxon>Metazoa</taxon>
        <taxon>Ecdysozoa</taxon>
        <taxon>Arthropoda</taxon>
        <taxon>Hexapoda</taxon>
        <taxon>Insecta</taxon>
        <taxon>Pterygota</taxon>
        <taxon>Neoptera</taxon>
        <taxon>Endopterygota</taxon>
        <taxon>Lepidoptera</taxon>
        <taxon>Glossata</taxon>
        <taxon>Ditrysia</taxon>
        <taxon>Papilionoidea</taxon>
        <taxon>Nymphalidae</taxon>
        <taxon>Satyrinae</taxon>
        <taxon>Satyrini</taxon>
        <taxon>Parargina</taxon>
        <taxon>Pararge</taxon>
    </lineage>
</organism>
<dbReference type="PANTHER" id="PTHR15420">
    <property type="entry name" value="UBIQUINOL-CYTOCHROME C REDUCTASE COMPLEX 6.4 KD PROTEIN"/>
    <property type="match status" value="1"/>
</dbReference>
<evidence type="ECO:0000313" key="2">
    <source>
        <dbReference type="EMBL" id="CAH2207875.1"/>
    </source>
</evidence>
<feature type="non-terminal residue" evidence="2">
    <location>
        <position position="1"/>
    </location>
</feature>
<dbReference type="OrthoDB" id="15743at2759"/>
<keyword evidence="1" id="KW-1133">Transmembrane helix</keyword>
<dbReference type="SUPFAM" id="SSF81518">
    <property type="entry name" value="Subunit XI (6.4 kDa protein) of cytochrome bc1 complex (Ubiquinol-cytochrome c reductase)"/>
    <property type="match status" value="1"/>
</dbReference>
<dbReference type="PANTHER" id="PTHR15420:SF2">
    <property type="entry name" value="CYTOCHROME B-C1 COMPLEX SUBUNIT 10"/>
    <property type="match status" value="1"/>
</dbReference>
<dbReference type="EMBL" id="CAKXAJ010001565">
    <property type="protein sequence ID" value="CAH2207875.1"/>
    <property type="molecule type" value="Genomic_DNA"/>
</dbReference>
<feature type="transmembrane region" description="Helical" evidence="1">
    <location>
        <begin position="6"/>
        <end position="30"/>
    </location>
</feature>
<proteinExistence type="predicted"/>
<evidence type="ECO:0000313" key="3">
    <source>
        <dbReference type="Proteomes" id="UP000838756"/>
    </source>
</evidence>
<keyword evidence="3" id="KW-1185">Reference proteome</keyword>
<protein>
    <submittedName>
        <fullName evidence="2">Jg23801 protein</fullName>
    </submittedName>
</protein>
<dbReference type="Proteomes" id="UP000838756">
    <property type="component" value="Unassembled WGS sequence"/>
</dbReference>
<name>A0A8S4QFG2_9NEOP</name>